<dbReference type="GO" id="GO:0005506">
    <property type="term" value="F:iron ion binding"/>
    <property type="evidence" value="ECO:0007669"/>
    <property type="project" value="InterPro"/>
</dbReference>
<accession>A0A3N1CT45</accession>
<evidence type="ECO:0000256" key="4">
    <source>
        <dbReference type="ARBA" id="ARBA00023002"/>
    </source>
</evidence>
<evidence type="ECO:0000313" key="8">
    <source>
        <dbReference type="Proteomes" id="UP000272400"/>
    </source>
</evidence>
<keyword evidence="4" id="KW-0560">Oxidoreductase</keyword>
<dbReference type="GO" id="GO:0016705">
    <property type="term" value="F:oxidoreductase activity, acting on paired donors, with incorporation or reduction of molecular oxygen"/>
    <property type="evidence" value="ECO:0007669"/>
    <property type="project" value="InterPro"/>
</dbReference>
<comment type="similarity">
    <text evidence="1">Belongs to the cytochrome P450 family.</text>
</comment>
<gene>
    <name evidence="7" type="ORF">EDD29_2012</name>
</gene>
<sequence length="404" mass="43479">MTVQAVSSAPAEQLFYEAMLTPSADIYGAYRRLREAAPALLTADGTLVLSGFDGCSAALRHRALGKGDELLGMQFSNVAGDVRDLITSTIGSSMLFANPPEHTRLRRLVSDQFTPRHVTELAGIVTRRTDALLDRLAEAGTADFVAAFAFVLPLEVIADLLGVPQEDREDFLPLMRSMSRFTDPEVSPDELAGFADASRIMIGYFLDLLARKRREPGDDLLTRLVAHDGLTEAEMASTALLLFGAGFETTTNLLGSGLAALLADPALMAALRADPDLIPGAVEEFLRHEPPIQIDARTVLEPVTLLGADLLPGQTVITILAAANRDPSRFADPDVYDFTRAPNDHLSFAAGTHFCLGAHLTRLEARIAFTRLLDRFPSITPAAPPVRRTGIALRGWAGLPVTVG</sequence>
<dbReference type="Pfam" id="PF00067">
    <property type="entry name" value="p450"/>
    <property type="match status" value="1"/>
</dbReference>
<keyword evidence="6" id="KW-0503">Monooxygenase</keyword>
<comment type="caution">
    <text evidence="7">The sequence shown here is derived from an EMBL/GenBank/DDBJ whole genome shotgun (WGS) entry which is preliminary data.</text>
</comment>
<dbReference type="Gene3D" id="1.10.630.10">
    <property type="entry name" value="Cytochrome P450"/>
    <property type="match status" value="1"/>
</dbReference>
<keyword evidence="5" id="KW-0408">Iron</keyword>
<dbReference type="PANTHER" id="PTHR46696:SF1">
    <property type="entry name" value="CYTOCHROME P450 YJIB-RELATED"/>
    <property type="match status" value="1"/>
</dbReference>
<dbReference type="Proteomes" id="UP000272400">
    <property type="component" value="Unassembled WGS sequence"/>
</dbReference>
<evidence type="ECO:0000256" key="6">
    <source>
        <dbReference type="ARBA" id="ARBA00023033"/>
    </source>
</evidence>
<keyword evidence="8" id="KW-1185">Reference proteome</keyword>
<dbReference type="PRINTS" id="PR00359">
    <property type="entry name" value="BP450"/>
</dbReference>
<evidence type="ECO:0000256" key="1">
    <source>
        <dbReference type="ARBA" id="ARBA00010617"/>
    </source>
</evidence>
<dbReference type="CDD" id="cd20625">
    <property type="entry name" value="CYP164-like"/>
    <property type="match status" value="1"/>
</dbReference>
<dbReference type="InterPro" id="IPR002397">
    <property type="entry name" value="Cyt_P450_B"/>
</dbReference>
<dbReference type="InterPro" id="IPR001128">
    <property type="entry name" value="Cyt_P450"/>
</dbReference>
<keyword evidence="2" id="KW-0349">Heme</keyword>
<dbReference type="EMBL" id="RJKE01000001">
    <property type="protein sequence ID" value="ROO84487.1"/>
    <property type="molecule type" value="Genomic_DNA"/>
</dbReference>
<reference evidence="7 8" key="1">
    <citation type="submission" date="2018-11" db="EMBL/GenBank/DDBJ databases">
        <title>Sequencing the genomes of 1000 actinobacteria strains.</title>
        <authorList>
            <person name="Klenk H.-P."/>
        </authorList>
    </citation>
    <scope>NUCLEOTIDE SEQUENCE [LARGE SCALE GENOMIC DNA]</scope>
    <source>
        <strain evidence="7 8">DSM 44254</strain>
    </source>
</reference>
<name>A0A3N1CT45_9ACTN</name>
<dbReference type="GO" id="GO:0004497">
    <property type="term" value="F:monooxygenase activity"/>
    <property type="evidence" value="ECO:0007669"/>
    <property type="project" value="UniProtKB-KW"/>
</dbReference>
<evidence type="ECO:0000256" key="3">
    <source>
        <dbReference type="ARBA" id="ARBA00022723"/>
    </source>
</evidence>
<keyword evidence="3" id="KW-0479">Metal-binding</keyword>
<dbReference type="PRINTS" id="PR00385">
    <property type="entry name" value="P450"/>
</dbReference>
<dbReference type="FunFam" id="1.10.630.10:FF:000018">
    <property type="entry name" value="Cytochrome P450 monooxygenase"/>
    <property type="match status" value="1"/>
</dbReference>
<dbReference type="InterPro" id="IPR036396">
    <property type="entry name" value="Cyt_P450_sf"/>
</dbReference>
<dbReference type="SUPFAM" id="SSF48264">
    <property type="entry name" value="Cytochrome P450"/>
    <property type="match status" value="1"/>
</dbReference>
<dbReference type="OrthoDB" id="4133219at2"/>
<dbReference type="GO" id="GO:0020037">
    <property type="term" value="F:heme binding"/>
    <property type="evidence" value="ECO:0007669"/>
    <property type="project" value="InterPro"/>
</dbReference>
<organism evidence="7 8">
    <name type="scientific">Actinocorallia herbida</name>
    <dbReference type="NCBI Taxonomy" id="58109"/>
    <lineage>
        <taxon>Bacteria</taxon>
        <taxon>Bacillati</taxon>
        <taxon>Actinomycetota</taxon>
        <taxon>Actinomycetes</taxon>
        <taxon>Streptosporangiales</taxon>
        <taxon>Thermomonosporaceae</taxon>
        <taxon>Actinocorallia</taxon>
    </lineage>
</organism>
<evidence type="ECO:0000313" key="7">
    <source>
        <dbReference type="EMBL" id="ROO84487.1"/>
    </source>
</evidence>
<dbReference type="RefSeq" id="WP_123664098.1">
    <property type="nucleotide sequence ID" value="NZ_RJKE01000001.1"/>
</dbReference>
<dbReference type="PANTHER" id="PTHR46696">
    <property type="entry name" value="P450, PUTATIVE (EUROFUNG)-RELATED"/>
    <property type="match status" value="1"/>
</dbReference>
<evidence type="ECO:0000256" key="5">
    <source>
        <dbReference type="ARBA" id="ARBA00023004"/>
    </source>
</evidence>
<proteinExistence type="inferred from homology"/>
<dbReference type="AlphaFoldDB" id="A0A3N1CT45"/>
<protein>
    <submittedName>
        <fullName evidence="7">Cytochrome P450</fullName>
    </submittedName>
</protein>
<evidence type="ECO:0000256" key="2">
    <source>
        <dbReference type="ARBA" id="ARBA00022617"/>
    </source>
</evidence>